<keyword evidence="2" id="KW-0805">Transcription regulation</keyword>
<evidence type="ECO:0000313" key="7">
    <source>
        <dbReference type="EMBL" id="TDQ84113.1"/>
    </source>
</evidence>
<dbReference type="AlphaFoldDB" id="A0A4R6WXG3"/>
<dbReference type="PROSITE" id="PS50932">
    <property type="entry name" value="HTH_LACI_2"/>
    <property type="match status" value="1"/>
</dbReference>
<keyword evidence="1" id="KW-0678">Repressor</keyword>
<evidence type="ECO:0000256" key="3">
    <source>
        <dbReference type="ARBA" id="ARBA00023125"/>
    </source>
</evidence>
<dbReference type="InterPro" id="IPR028082">
    <property type="entry name" value="Peripla_BP_I"/>
</dbReference>
<dbReference type="PANTHER" id="PTHR30146">
    <property type="entry name" value="LACI-RELATED TRANSCRIPTIONAL REPRESSOR"/>
    <property type="match status" value="1"/>
</dbReference>
<feature type="compositionally biased region" description="Low complexity" evidence="5">
    <location>
        <begin position="7"/>
        <end position="17"/>
    </location>
</feature>
<evidence type="ECO:0000313" key="8">
    <source>
        <dbReference type="Proteomes" id="UP000295783"/>
    </source>
</evidence>
<sequence length="367" mass="40208">MAAQKLSARTRSTARSSQRTKRRGVTMTDIAARAGVSQTTVSLVLNDVLGARLTDQTRLLVLEAARELGYRRQTRRSATRTAGSDARVIGVMVDELSTDPWCAIALDGIREKAGENGLIVSVAVTQGDAEFEQAVLAHFRSMPLLGLIYGTIQTRQVRPPSTLRQVPMVLLNCYAADRNLPSVTPREVAGGRTATDHLIRAGHRRIGLITGETWMDAMVDRLKGYRQALASHNIPFDAALVRPGNWEPSAGYAQCLALMQLADPPTAIFCANDLMALGCFDALKEMGKRIPEDIAVIGYDDREIAQFLRPALTTILLPHFDMGVLAAEQLIEHARRPQRRPRQSKVDCPLVDRASVGRHVLSGVDRS</sequence>
<keyword evidence="8" id="KW-1185">Reference proteome</keyword>
<dbReference type="Pfam" id="PF13377">
    <property type="entry name" value="Peripla_BP_3"/>
    <property type="match status" value="1"/>
</dbReference>
<dbReference type="CDD" id="cd06288">
    <property type="entry name" value="PBP1_sucrose_transcription_regulator"/>
    <property type="match status" value="1"/>
</dbReference>
<evidence type="ECO:0000256" key="5">
    <source>
        <dbReference type="SAM" id="MobiDB-lite"/>
    </source>
</evidence>
<dbReference type="CDD" id="cd01392">
    <property type="entry name" value="HTH_LacI"/>
    <property type="match status" value="1"/>
</dbReference>
<dbReference type="InterPro" id="IPR046335">
    <property type="entry name" value="LacI/GalR-like_sensor"/>
</dbReference>
<evidence type="ECO:0000256" key="1">
    <source>
        <dbReference type="ARBA" id="ARBA00022491"/>
    </source>
</evidence>
<feature type="region of interest" description="Disordered" evidence="5">
    <location>
        <begin position="1"/>
        <end position="25"/>
    </location>
</feature>
<keyword evidence="4" id="KW-0804">Transcription</keyword>
<name>A0A4R6WXG3_9PROT</name>
<dbReference type="InterPro" id="IPR000843">
    <property type="entry name" value="HTH_LacI"/>
</dbReference>
<dbReference type="PANTHER" id="PTHR30146:SF148">
    <property type="entry name" value="HTH-TYPE TRANSCRIPTIONAL REPRESSOR PURR-RELATED"/>
    <property type="match status" value="1"/>
</dbReference>
<dbReference type="Pfam" id="PF00356">
    <property type="entry name" value="LacI"/>
    <property type="match status" value="1"/>
</dbReference>
<keyword evidence="3" id="KW-0238">DNA-binding</keyword>
<dbReference type="SUPFAM" id="SSF47413">
    <property type="entry name" value="lambda repressor-like DNA-binding domains"/>
    <property type="match status" value="1"/>
</dbReference>
<dbReference type="Gene3D" id="1.10.260.40">
    <property type="entry name" value="lambda repressor-like DNA-binding domains"/>
    <property type="match status" value="1"/>
</dbReference>
<evidence type="ECO:0000259" key="6">
    <source>
        <dbReference type="PROSITE" id="PS50932"/>
    </source>
</evidence>
<evidence type="ECO:0000256" key="4">
    <source>
        <dbReference type="ARBA" id="ARBA00023163"/>
    </source>
</evidence>
<dbReference type="EMBL" id="SNYW01000006">
    <property type="protein sequence ID" value="TDQ84113.1"/>
    <property type="molecule type" value="Genomic_DNA"/>
</dbReference>
<organism evidence="7 8">
    <name type="scientific">Dongia mobilis</name>
    <dbReference type="NCBI Taxonomy" id="578943"/>
    <lineage>
        <taxon>Bacteria</taxon>
        <taxon>Pseudomonadati</taxon>
        <taxon>Pseudomonadota</taxon>
        <taxon>Alphaproteobacteria</taxon>
        <taxon>Rhodospirillales</taxon>
        <taxon>Dongiaceae</taxon>
        <taxon>Dongia</taxon>
    </lineage>
</organism>
<dbReference type="Gene3D" id="3.40.50.2300">
    <property type="match status" value="2"/>
</dbReference>
<dbReference type="InterPro" id="IPR010982">
    <property type="entry name" value="Lambda_DNA-bd_dom_sf"/>
</dbReference>
<comment type="caution">
    <text evidence="7">The sequence shown here is derived from an EMBL/GenBank/DDBJ whole genome shotgun (WGS) entry which is preliminary data.</text>
</comment>
<evidence type="ECO:0000256" key="2">
    <source>
        <dbReference type="ARBA" id="ARBA00023015"/>
    </source>
</evidence>
<dbReference type="SUPFAM" id="SSF53822">
    <property type="entry name" value="Periplasmic binding protein-like I"/>
    <property type="match status" value="1"/>
</dbReference>
<gene>
    <name evidence="7" type="ORF">A8950_0661</name>
</gene>
<dbReference type="PROSITE" id="PS00356">
    <property type="entry name" value="HTH_LACI_1"/>
    <property type="match status" value="1"/>
</dbReference>
<dbReference type="GO" id="GO:0003700">
    <property type="term" value="F:DNA-binding transcription factor activity"/>
    <property type="evidence" value="ECO:0007669"/>
    <property type="project" value="TreeGrafter"/>
</dbReference>
<dbReference type="Proteomes" id="UP000295783">
    <property type="component" value="Unassembled WGS sequence"/>
</dbReference>
<feature type="domain" description="HTH lacI-type" evidence="6">
    <location>
        <begin position="25"/>
        <end position="81"/>
    </location>
</feature>
<dbReference type="GO" id="GO:0000976">
    <property type="term" value="F:transcription cis-regulatory region binding"/>
    <property type="evidence" value="ECO:0007669"/>
    <property type="project" value="TreeGrafter"/>
</dbReference>
<protein>
    <submittedName>
        <fullName evidence="7">LacI family transcriptional regulator</fullName>
    </submittedName>
</protein>
<accession>A0A4R6WXG3</accession>
<proteinExistence type="predicted"/>
<dbReference type="SMART" id="SM00354">
    <property type="entry name" value="HTH_LACI"/>
    <property type="match status" value="1"/>
</dbReference>
<reference evidence="7 8" key="1">
    <citation type="submission" date="2019-03" db="EMBL/GenBank/DDBJ databases">
        <title>Genomic Encyclopedia of Type Strains, Phase III (KMG-III): the genomes of soil and plant-associated and newly described type strains.</title>
        <authorList>
            <person name="Whitman W."/>
        </authorList>
    </citation>
    <scope>NUCLEOTIDE SEQUENCE [LARGE SCALE GENOMIC DNA]</scope>
    <source>
        <strain evidence="7 8">CGMCC 1.7660</strain>
    </source>
</reference>